<dbReference type="STRING" id="478.A7456_09460"/>
<evidence type="ECO:0000313" key="3">
    <source>
        <dbReference type="Proteomes" id="UP000092575"/>
    </source>
</evidence>
<evidence type="ECO:0000256" key="1">
    <source>
        <dbReference type="ARBA" id="ARBA00022649"/>
    </source>
</evidence>
<dbReference type="InterPro" id="IPR007712">
    <property type="entry name" value="RelE/ParE_toxin"/>
</dbReference>
<organism evidence="2 3">
    <name type="scientific">Moraxella nonliquefaciens</name>
    <dbReference type="NCBI Taxonomy" id="478"/>
    <lineage>
        <taxon>Bacteria</taxon>
        <taxon>Pseudomonadati</taxon>
        <taxon>Pseudomonadota</taxon>
        <taxon>Gammaproteobacteria</taxon>
        <taxon>Moraxellales</taxon>
        <taxon>Moraxellaceae</taxon>
        <taxon>Moraxella</taxon>
    </lineage>
</organism>
<sequence>MNNITYTVVYEPRVLDALTEISFYYAEKGGQELADKMFDNIVMQLDKLEFMPFGCQKTDFCEDIRRMVIKTPPYLAYYTVVETQVRILELIHASKDQDLIRQKYENF</sequence>
<proteinExistence type="predicted"/>
<dbReference type="Gene3D" id="3.30.2310.20">
    <property type="entry name" value="RelE-like"/>
    <property type="match status" value="1"/>
</dbReference>
<protein>
    <recommendedName>
        <fullName evidence="4">Plasmid stabilization protein</fullName>
    </recommendedName>
</protein>
<dbReference type="Proteomes" id="UP000092575">
    <property type="component" value="Unassembled WGS sequence"/>
</dbReference>
<dbReference type="InterPro" id="IPR035093">
    <property type="entry name" value="RelE/ParE_toxin_dom_sf"/>
</dbReference>
<dbReference type="AlphaFoldDB" id="A0A1B8QQH0"/>
<name>A0A1B8QQH0_MORNO</name>
<dbReference type="RefSeq" id="WP_067007529.1">
    <property type="nucleotide sequence ID" value="NZ_LXTW01000005.1"/>
</dbReference>
<dbReference type="EMBL" id="LXTW01000005">
    <property type="protein sequence ID" value="OBX86543.1"/>
    <property type="molecule type" value="Genomic_DNA"/>
</dbReference>
<gene>
    <name evidence="2" type="ORF">A7456_09460</name>
</gene>
<comment type="caution">
    <text evidence="2">The sequence shown here is derived from an EMBL/GenBank/DDBJ whole genome shotgun (WGS) entry which is preliminary data.</text>
</comment>
<evidence type="ECO:0000313" key="2">
    <source>
        <dbReference type="EMBL" id="OBX86543.1"/>
    </source>
</evidence>
<accession>A0A1B8QQH0</accession>
<reference evidence="2 3" key="1">
    <citation type="submission" date="2016-05" db="EMBL/GenBank/DDBJ databases">
        <title>Draft genome sequence of Moraxella nonliquefaciens CCUG 348T.</title>
        <authorList>
            <person name="Salva-Serra F."/>
            <person name="Engstrom-Jakobsson H."/>
            <person name="Thorell K."/>
            <person name="Gonzales-Siles L."/>
            <person name="Karlsson R."/>
            <person name="Boulund F."/>
            <person name="Engstrand L."/>
            <person name="Kristiansson E."/>
            <person name="Moore E."/>
        </authorList>
    </citation>
    <scope>NUCLEOTIDE SEQUENCE [LARGE SCALE GENOMIC DNA]</scope>
    <source>
        <strain evidence="2 3">CCUG 348</strain>
    </source>
</reference>
<evidence type="ECO:0008006" key="4">
    <source>
        <dbReference type="Google" id="ProtNLM"/>
    </source>
</evidence>
<dbReference type="Pfam" id="PF05016">
    <property type="entry name" value="ParE_toxin"/>
    <property type="match status" value="1"/>
</dbReference>
<keyword evidence="1" id="KW-1277">Toxin-antitoxin system</keyword>